<gene>
    <name evidence="2" type="ORF">SAMN04487943_11771</name>
</gene>
<evidence type="ECO:0000313" key="3">
    <source>
        <dbReference type="Proteomes" id="UP000198565"/>
    </source>
</evidence>
<dbReference type="InterPro" id="IPR022029">
    <property type="entry name" value="YoaR-like_PG-bd"/>
</dbReference>
<accession>A0A1I4QQU2</accession>
<dbReference type="STRING" id="334253.SAMN04487943_11771"/>
<dbReference type="AlphaFoldDB" id="A0A1I4QQU2"/>
<dbReference type="InterPro" id="IPR052913">
    <property type="entry name" value="Glycopeptide_resist_protein"/>
</dbReference>
<keyword evidence="3" id="KW-1185">Reference proteome</keyword>
<organism evidence="2 3">
    <name type="scientific">Gracilibacillus orientalis</name>
    <dbReference type="NCBI Taxonomy" id="334253"/>
    <lineage>
        <taxon>Bacteria</taxon>
        <taxon>Bacillati</taxon>
        <taxon>Bacillota</taxon>
        <taxon>Bacilli</taxon>
        <taxon>Bacillales</taxon>
        <taxon>Bacillaceae</taxon>
        <taxon>Gracilibacillus</taxon>
    </lineage>
</organism>
<dbReference type="OrthoDB" id="9813301at2"/>
<dbReference type="RefSeq" id="WP_091486179.1">
    <property type="nucleotide sequence ID" value="NZ_FOTR01000017.1"/>
</dbReference>
<dbReference type="PANTHER" id="PTHR35788:SF1">
    <property type="entry name" value="EXPORTED PROTEIN"/>
    <property type="match status" value="1"/>
</dbReference>
<dbReference type="EMBL" id="FOTR01000017">
    <property type="protein sequence ID" value="SFM42080.1"/>
    <property type="molecule type" value="Genomic_DNA"/>
</dbReference>
<name>A0A1I4QQU2_9BACI</name>
<reference evidence="3" key="1">
    <citation type="submission" date="2016-10" db="EMBL/GenBank/DDBJ databases">
        <authorList>
            <person name="Varghese N."/>
            <person name="Submissions S."/>
        </authorList>
    </citation>
    <scope>NUCLEOTIDE SEQUENCE [LARGE SCALE GENOMIC DNA]</scope>
    <source>
        <strain evidence="3">CGMCC 1.4250</strain>
    </source>
</reference>
<dbReference type="Proteomes" id="UP000198565">
    <property type="component" value="Unassembled WGS sequence"/>
</dbReference>
<proteinExistence type="predicted"/>
<evidence type="ECO:0000313" key="2">
    <source>
        <dbReference type="EMBL" id="SFM42080.1"/>
    </source>
</evidence>
<dbReference type="Pfam" id="PF04294">
    <property type="entry name" value="VanW"/>
    <property type="match status" value="1"/>
</dbReference>
<sequence>MKITCLTILYLFLNQSVMNSELVVTYQGEPITSVSRAEFMVPMFDEPVIDEDKYIQFIKEFDQEIYQEPVDATLDKNGVIVPGQVGYKLHRQKFKELFYAFIFKNEPARIEAPILKIHPNVDSELLANIRTQQIGQYITYFNTNNKERSHNISLSAEAINNHVVFPGKTFSFNKVVGKRTKEKGYMPAPEIVKGEVSEGIGGGICQVSSTLFNAVDRAGAQIMQRYSHSKRVPYVPPGRDATVSWYGPDFTFKNNFNQPLLIRSKTLGGKVIIEIYSSDMVDYTPRKVPDASKELPKEIQLSNN</sequence>
<dbReference type="InterPro" id="IPR007391">
    <property type="entry name" value="Vancomycin_resist_VanW"/>
</dbReference>
<evidence type="ECO:0000259" key="1">
    <source>
        <dbReference type="Pfam" id="PF12229"/>
    </source>
</evidence>
<dbReference type="PANTHER" id="PTHR35788">
    <property type="entry name" value="EXPORTED PROTEIN-RELATED"/>
    <property type="match status" value="1"/>
</dbReference>
<protein>
    <submittedName>
        <fullName evidence="2">Vancomycin resistance protein YoaR, contains peptidoglycan-binding and VanW domains</fullName>
    </submittedName>
</protein>
<feature type="domain" description="YoaR-like putative peptidoglycan binding" evidence="1">
    <location>
        <begin position="47"/>
        <end position="110"/>
    </location>
</feature>
<dbReference type="Pfam" id="PF12229">
    <property type="entry name" value="PG_binding_4"/>
    <property type="match status" value="1"/>
</dbReference>